<dbReference type="InterPro" id="IPR039422">
    <property type="entry name" value="MarR/SlyA-like"/>
</dbReference>
<protein>
    <submittedName>
        <fullName evidence="2">MarR family winged helix-turn-helix transcriptional regulator</fullName>
    </submittedName>
</protein>
<dbReference type="Proteomes" id="UP001614391">
    <property type="component" value="Unassembled WGS sequence"/>
</dbReference>
<dbReference type="Gene3D" id="1.10.10.10">
    <property type="entry name" value="Winged helix-like DNA-binding domain superfamily/Winged helix DNA-binding domain"/>
    <property type="match status" value="1"/>
</dbReference>
<dbReference type="PROSITE" id="PS50995">
    <property type="entry name" value="HTH_MARR_2"/>
    <property type="match status" value="1"/>
</dbReference>
<dbReference type="SMART" id="SM00347">
    <property type="entry name" value="HTH_MARR"/>
    <property type="match status" value="1"/>
</dbReference>
<dbReference type="EMBL" id="JBITYT010000010">
    <property type="protein sequence ID" value="MFI9122313.1"/>
    <property type="molecule type" value="Genomic_DNA"/>
</dbReference>
<dbReference type="Pfam" id="PF12802">
    <property type="entry name" value="MarR_2"/>
    <property type="match status" value="1"/>
</dbReference>
<organism evidence="2 3">
    <name type="scientific">Streptomyces bikiniensis</name>
    <dbReference type="NCBI Taxonomy" id="1896"/>
    <lineage>
        <taxon>Bacteria</taxon>
        <taxon>Bacillati</taxon>
        <taxon>Actinomycetota</taxon>
        <taxon>Actinomycetes</taxon>
        <taxon>Kitasatosporales</taxon>
        <taxon>Streptomycetaceae</taxon>
        <taxon>Streptomyces</taxon>
    </lineage>
</organism>
<evidence type="ECO:0000259" key="1">
    <source>
        <dbReference type="PROSITE" id="PS50995"/>
    </source>
</evidence>
<dbReference type="InterPro" id="IPR000835">
    <property type="entry name" value="HTH_MarR-typ"/>
</dbReference>
<accession>A0ABW8CXK0</accession>
<sequence length="143" mass="15164">MPLSLQLAGIGRIVREEVESRLKEVGLSVRLLGVMGHLSASPGLSISELARRARISAPSMLSVVRRLEAEGLVERVSPTGRGNTAQLNLTDAGRQARARADETLSDLDGVLFGSLPPEQRDALAGAFQRVGSTLLDPAARSAR</sequence>
<comment type="caution">
    <text evidence="2">The sequence shown here is derived from an EMBL/GenBank/DDBJ whole genome shotgun (WGS) entry which is preliminary data.</text>
</comment>
<evidence type="ECO:0000313" key="3">
    <source>
        <dbReference type="Proteomes" id="UP001614391"/>
    </source>
</evidence>
<keyword evidence="3" id="KW-1185">Reference proteome</keyword>
<dbReference type="PANTHER" id="PTHR33164">
    <property type="entry name" value="TRANSCRIPTIONAL REGULATOR, MARR FAMILY"/>
    <property type="match status" value="1"/>
</dbReference>
<dbReference type="InterPro" id="IPR036390">
    <property type="entry name" value="WH_DNA-bd_sf"/>
</dbReference>
<dbReference type="SUPFAM" id="SSF46785">
    <property type="entry name" value="Winged helix' DNA-binding domain"/>
    <property type="match status" value="1"/>
</dbReference>
<gene>
    <name evidence="2" type="ORF">ACIGW0_23425</name>
</gene>
<name>A0ABW8CXK0_STRBI</name>
<feature type="domain" description="HTH marR-type" evidence="1">
    <location>
        <begin position="1"/>
        <end position="132"/>
    </location>
</feature>
<evidence type="ECO:0000313" key="2">
    <source>
        <dbReference type="EMBL" id="MFI9122313.1"/>
    </source>
</evidence>
<dbReference type="RefSeq" id="WP_399618002.1">
    <property type="nucleotide sequence ID" value="NZ_JBITYT010000010.1"/>
</dbReference>
<proteinExistence type="predicted"/>
<reference evidence="2 3" key="1">
    <citation type="submission" date="2024-10" db="EMBL/GenBank/DDBJ databases">
        <title>The Natural Products Discovery Center: Release of the First 8490 Sequenced Strains for Exploring Actinobacteria Biosynthetic Diversity.</title>
        <authorList>
            <person name="Kalkreuter E."/>
            <person name="Kautsar S.A."/>
            <person name="Yang D."/>
            <person name="Bader C.D."/>
            <person name="Teijaro C.N."/>
            <person name="Fluegel L."/>
            <person name="Davis C.M."/>
            <person name="Simpson J.R."/>
            <person name="Lauterbach L."/>
            <person name="Steele A.D."/>
            <person name="Gui C."/>
            <person name="Meng S."/>
            <person name="Li G."/>
            <person name="Viehrig K."/>
            <person name="Ye F."/>
            <person name="Su P."/>
            <person name="Kiefer A.F."/>
            <person name="Nichols A."/>
            <person name="Cepeda A.J."/>
            <person name="Yan W."/>
            <person name="Fan B."/>
            <person name="Jiang Y."/>
            <person name="Adhikari A."/>
            <person name="Zheng C.-J."/>
            <person name="Schuster L."/>
            <person name="Cowan T.M."/>
            <person name="Smanski M.J."/>
            <person name="Chevrette M.G."/>
            <person name="De Carvalho L.P.S."/>
            <person name="Shen B."/>
        </authorList>
    </citation>
    <scope>NUCLEOTIDE SEQUENCE [LARGE SCALE GENOMIC DNA]</scope>
    <source>
        <strain evidence="2 3">NPDC053346</strain>
    </source>
</reference>
<dbReference type="InterPro" id="IPR036388">
    <property type="entry name" value="WH-like_DNA-bd_sf"/>
</dbReference>
<dbReference type="PANTHER" id="PTHR33164:SF43">
    <property type="entry name" value="HTH-TYPE TRANSCRIPTIONAL REPRESSOR YETL"/>
    <property type="match status" value="1"/>
</dbReference>